<gene>
    <name evidence="2" type="ORF">ACFO3O_04860</name>
</gene>
<feature type="transmembrane region" description="Helical" evidence="1">
    <location>
        <begin position="65"/>
        <end position="86"/>
    </location>
</feature>
<dbReference type="RefSeq" id="WP_379977419.1">
    <property type="nucleotide sequence ID" value="NZ_JBHSFV010000002.1"/>
</dbReference>
<organism evidence="2 3">
    <name type="scientific">Dokdonia ponticola</name>
    <dbReference type="NCBI Taxonomy" id="2041041"/>
    <lineage>
        <taxon>Bacteria</taxon>
        <taxon>Pseudomonadati</taxon>
        <taxon>Bacteroidota</taxon>
        <taxon>Flavobacteriia</taxon>
        <taxon>Flavobacteriales</taxon>
        <taxon>Flavobacteriaceae</taxon>
        <taxon>Dokdonia</taxon>
    </lineage>
</organism>
<accession>A0ABV9HST7</accession>
<comment type="caution">
    <text evidence="2">The sequence shown here is derived from an EMBL/GenBank/DDBJ whole genome shotgun (WGS) entry which is preliminary data.</text>
</comment>
<name>A0ABV9HST7_9FLAO</name>
<dbReference type="EMBL" id="JBHSFV010000002">
    <property type="protein sequence ID" value="MFC4633224.1"/>
    <property type="molecule type" value="Genomic_DNA"/>
</dbReference>
<keyword evidence="1" id="KW-0472">Membrane</keyword>
<keyword evidence="1" id="KW-0812">Transmembrane</keyword>
<dbReference type="Proteomes" id="UP001596043">
    <property type="component" value="Unassembled WGS sequence"/>
</dbReference>
<evidence type="ECO:0000313" key="3">
    <source>
        <dbReference type="Proteomes" id="UP001596043"/>
    </source>
</evidence>
<proteinExistence type="predicted"/>
<feature type="transmembrane region" description="Helical" evidence="1">
    <location>
        <begin position="101"/>
        <end position="120"/>
    </location>
</feature>
<sequence>MIFSRHCTLCENEIKSLEKGVTCALTQKKPDFKKKCPDIQLDLKFQEKLEIAHLKLERIRRTKNSTYVIAFITAMIGILIISNYSFVADLTPNSTFYSRDLIGFVAVGIIITSTGFGRIINFRRKLRNTQFDIDIIDEVLEKYGISYKIICEYKEKIHGDQYVTVTIEYENWIEKSTITTYIIDS</sequence>
<keyword evidence="1" id="KW-1133">Transmembrane helix</keyword>
<reference evidence="3" key="1">
    <citation type="journal article" date="2019" name="Int. J. Syst. Evol. Microbiol.">
        <title>The Global Catalogue of Microorganisms (GCM) 10K type strain sequencing project: providing services to taxonomists for standard genome sequencing and annotation.</title>
        <authorList>
            <consortium name="The Broad Institute Genomics Platform"/>
            <consortium name="The Broad Institute Genome Sequencing Center for Infectious Disease"/>
            <person name="Wu L."/>
            <person name="Ma J."/>
        </authorList>
    </citation>
    <scope>NUCLEOTIDE SEQUENCE [LARGE SCALE GENOMIC DNA]</scope>
    <source>
        <strain evidence="3">YJ-61-S</strain>
    </source>
</reference>
<evidence type="ECO:0000313" key="2">
    <source>
        <dbReference type="EMBL" id="MFC4633224.1"/>
    </source>
</evidence>
<evidence type="ECO:0008006" key="4">
    <source>
        <dbReference type="Google" id="ProtNLM"/>
    </source>
</evidence>
<protein>
    <recommendedName>
        <fullName evidence="4">DUF4231 domain-containing protein</fullName>
    </recommendedName>
</protein>
<keyword evidence="3" id="KW-1185">Reference proteome</keyword>
<evidence type="ECO:0000256" key="1">
    <source>
        <dbReference type="SAM" id="Phobius"/>
    </source>
</evidence>